<keyword evidence="10" id="KW-1185">Reference proteome</keyword>
<evidence type="ECO:0000256" key="5">
    <source>
        <dbReference type="ARBA" id="ARBA00023002"/>
    </source>
</evidence>
<dbReference type="AlphaFoldDB" id="A0A1H6Z7S4"/>
<dbReference type="PANTHER" id="PTHR30600">
    <property type="entry name" value="CYTOCHROME C PEROXIDASE-RELATED"/>
    <property type="match status" value="1"/>
</dbReference>
<dbReference type="GO" id="GO:0004130">
    <property type="term" value="F:cytochrome-c peroxidase activity"/>
    <property type="evidence" value="ECO:0007669"/>
    <property type="project" value="TreeGrafter"/>
</dbReference>
<dbReference type="EMBL" id="FNXY01000008">
    <property type="protein sequence ID" value="SEJ49448.1"/>
    <property type="molecule type" value="Genomic_DNA"/>
</dbReference>
<evidence type="ECO:0000256" key="4">
    <source>
        <dbReference type="ARBA" id="ARBA00022729"/>
    </source>
</evidence>
<evidence type="ECO:0000313" key="10">
    <source>
        <dbReference type="Proteomes" id="UP000199532"/>
    </source>
</evidence>
<keyword evidence="3 7" id="KW-0479">Metal-binding</keyword>
<dbReference type="PROSITE" id="PS51007">
    <property type="entry name" value="CYTC"/>
    <property type="match status" value="2"/>
</dbReference>
<dbReference type="InterPro" id="IPR036909">
    <property type="entry name" value="Cyt_c-like_dom_sf"/>
</dbReference>
<dbReference type="Proteomes" id="UP000199532">
    <property type="component" value="Unassembled WGS sequence"/>
</dbReference>
<dbReference type="GO" id="GO:0020037">
    <property type="term" value="F:heme binding"/>
    <property type="evidence" value="ECO:0007669"/>
    <property type="project" value="InterPro"/>
</dbReference>
<accession>A0A1H6Z7S4</accession>
<dbReference type="InterPro" id="IPR038352">
    <property type="entry name" value="Imelysin_sf"/>
</dbReference>
<proteinExistence type="predicted"/>
<dbReference type="OrthoDB" id="9805202at2"/>
<evidence type="ECO:0000256" key="1">
    <source>
        <dbReference type="ARBA" id="ARBA00004196"/>
    </source>
</evidence>
<dbReference type="GO" id="GO:0046872">
    <property type="term" value="F:metal ion binding"/>
    <property type="evidence" value="ECO:0007669"/>
    <property type="project" value="UniProtKB-KW"/>
</dbReference>
<protein>
    <submittedName>
        <fullName evidence="9">Cytochrome c peroxidase</fullName>
    </submittedName>
</protein>
<evidence type="ECO:0000259" key="8">
    <source>
        <dbReference type="PROSITE" id="PS51007"/>
    </source>
</evidence>
<dbReference type="Pfam" id="PF03150">
    <property type="entry name" value="CCP_MauG"/>
    <property type="match status" value="1"/>
</dbReference>
<evidence type="ECO:0000256" key="2">
    <source>
        <dbReference type="ARBA" id="ARBA00022617"/>
    </source>
</evidence>
<keyword evidence="9" id="KW-0575">Peroxidase</keyword>
<sequence length="609" mass="68856">MCRRLVKSLLHFFTLYMNRIFSLASIFFFAATIFSCQPEKTPTEKVYQFFKSDVDELVKLNDHFLNSVKEKKGKTALQKEFLGLRLQFKKTEAFAEYFTPTTVRLVNGAPLDEIEEEENAVFEPGGLQVIEELIYTDERIEEEELVRQIRKMQMNTKRILSLWADIQITDSHVFDALRLEIFRMITLGISGFDTPVSGNALAESEEVLVSFQKYIKAYKSLLPEYASLYNGAESAMVFIRKNKDFNKFDRAAFIVDYINPLTKSLKKNQDLASIPFINDRRLLRSDVATLFDAKAFDADALLSNTDFNSTTDRVALGEKLFYDGRISGNGKTNCGSCHQPALAYTDGLKTSQGIQKSITRNAPTITYAALQQSFFYDLRSPSLEDQAVDVIHNKDEMHGSLKSVSRLVGSDEDYQRLFKKAYPELDSIQPVYIQNALATFVRSLSPFSSPFDRYMRGDKKALTDNQVAGFNVFMGKARCGTCHFMPLFNGTVPPGYQKTESEVLGITVNADWKNPKLDNDKGRGIHDQFPQWKNAFKTSSLRNIAKTAPYMHNGVYTSLQEVMEFYNEGGGAGLGLAVPNQTLASDKLNLSQQEIEQVIDFMEGLTDGK</sequence>
<evidence type="ECO:0000256" key="3">
    <source>
        <dbReference type="ARBA" id="ARBA00022723"/>
    </source>
</evidence>
<gene>
    <name evidence="9" type="ORF">SAMN04487995_5001</name>
</gene>
<keyword evidence="4" id="KW-0732">Signal</keyword>
<feature type="domain" description="Cytochrome c" evidence="8">
    <location>
        <begin position="312"/>
        <end position="425"/>
    </location>
</feature>
<evidence type="ECO:0000313" key="9">
    <source>
        <dbReference type="EMBL" id="SEJ49448.1"/>
    </source>
</evidence>
<name>A0A1H6Z7S4_9BACT</name>
<dbReference type="STRING" id="408657.SAMN04487995_5001"/>
<dbReference type="InterPro" id="IPR004852">
    <property type="entry name" value="Di-haem_cyt_c_peroxidsae"/>
</dbReference>
<organism evidence="9 10">
    <name type="scientific">Dyadobacter koreensis</name>
    <dbReference type="NCBI Taxonomy" id="408657"/>
    <lineage>
        <taxon>Bacteria</taxon>
        <taxon>Pseudomonadati</taxon>
        <taxon>Bacteroidota</taxon>
        <taxon>Cytophagia</taxon>
        <taxon>Cytophagales</taxon>
        <taxon>Spirosomataceae</taxon>
        <taxon>Dyadobacter</taxon>
    </lineage>
</organism>
<evidence type="ECO:0000256" key="6">
    <source>
        <dbReference type="ARBA" id="ARBA00023004"/>
    </source>
</evidence>
<dbReference type="Gene3D" id="1.20.1420.20">
    <property type="entry name" value="M75 peptidase, HXXE motif"/>
    <property type="match status" value="1"/>
</dbReference>
<dbReference type="SUPFAM" id="SSF46626">
    <property type="entry name" value="Cytochrome c"/>
    <property type="match status" value="2"/>
</dbReference>
<comment type="subcellular location">
    <subcellularLocation>
        <location evidence="1">Cell envelope</location>
    </subcellularLocation>
</comment>
<feature type="domain" description="Cytochrome c" evidence="8">
    <location>
        <begin position="464"/>
        <end position="606"/>
    </location>
</feature>
<dbReference type="GO" id="GO:0009055">
    <property type="term" value="F:electron transfer activity"/>
    <property type="evidence" value="ECO:0007669"/>
    <property type="project" value="InterPro"/>
</dbReference>
<dbReference type="InterPro" id="IPR009056">
    <property type="entry name" value="Cyt_c-like_dom"/>
</dbReference>
<evidence type="ECO:0000256" key="7">
    <source>
        <dbReference type="PROSITE-ProRule" id="PRU00433"/>
    </source>
</evidence>
<keyword evidence="2 7" id="KW-0349">Heme</keyword>
<keyword evidence="5" id="KW-0560">Oxidoreductase</keyword>
<dbReference type="Gene3D" id="1.10.760.10">
    <property type="entry name" value="Cytochrome c-like domain"/>
    <property type="match status" value="2"/>
</dbReference>
<keyword evidence="6 7" id="KW-0408">Iron</keyword>
<dbReference type="PANTHER" id="PTHR30600:SF10">
    <property type="entry name" value="BLL6722 PROTEIN"/>
    <property type="match status" value="1"/>
</dbReference>
<dbReference type="GO" id="GO:0030313">
    <property type="term" value="C:cell envelope"/>
    <property type="evidence" value="ECO:0007669"/>
    <property type="project" value="UniProtKB-SubCell"/>
</dbReference>
<dbReference type="InterPro" id="IPR051395">
    <property type="entry name" value="Cytochrome_c_Peroxidase/MauG"/>
</dbReference>
<reference evidence="9 10" key="1">
    <citation type="submission" date="2016-10" db="EMBL/GenBank/DDBJ databases">
        <authorList>
            <person name="de Groot N.N."/>
        </authorList>
    </citation>
    <scope>NUCLEOTIDE SEQUENCE [LARGE SCALE GENOMIC DNA]</scope>
    <source>
        <strain evidence="9 10">DSM 19938</strain>
    </source>
</reference>